<sequence>MGFHQTTSRSSYSRHLSRSSLSKPIYSIINPSSSSSTPLRSITSLCPLSSKHFGAVVNPSKFSSSIIICDVRTSSHPIVQSCDILSLTDQPVSSLPPKYCSQNKTYCMMKGISMTPLPLFCKQYVSTIKDVKESIEGSTATDRSSTKIHGSQSQDKTHITSSSVQTAIQSSIPSYSGIPSFTTPQFSKIFYRRDNVSDIMSLSSSMCGLSVGMDERQRFILLDTNGDSGVVDIVAQSPDLFISKRAEMRLMGSNSEHKLIGTIFPPSSRMCSGLVPADPSHVGHCGGDCSAHRNVFSAPFRTMGSICRSDGTAYGAGVGIRKKNGRNFSSCSFASGVRSSLSFPFSSHSCARLLLAELGGLRSSQPVRKSHFNIDKQNSMFVHYSSFTQTATFTPYSRIIKAFKYLNNAKRVSIIDEDQSTSYQKARSKFCVVPKSTVNLGANVEWIFGDGIGMDSILFAKEGQVYGAVE</sequence>
<comment type="caution">
    <text evidence="2">The sequence shown here is derived from an EMBL/GenBank/DDBJ whole genome shotgun (WGS) entry which is preliminary data.</text>
</comment>
<organism evidence="2 3">
    <name type="scientific">Aduncisulcus paluster</name>
    <dbReference type="NCBI Taxonomy" id="2918883"/>
    <lineage>
        <taxon>Eukaryota</taxon>
        <taxon>Metamonada</taxon>
        <taxon>Carpediemonas-like organisms</taxon>
        <taxon>Aduncisulcus</taxon>
    </lineage>
</organism>
<gene>
    <name evidence="2" type="ORF">ADUPG1_010517</name>
</gene>
<dbReference type="Proteomes" id="UP001057375">
    <property type="component" value="Unassembled WGS sequence"/>
</dbReference>
<evidence type="ECO:0000313" key="2">
    <source>
        <dbReference type="EMBL" id="GKT14592.1"/>
    </source>
</evidence>
<dbReference type="EMBL" id="BQXS01011604">
    <property type="protein sequence ID" value="GKT14592.1"/>
    <property type="molecule type" value="Genomic_DNA"/>
</dbReference>
<name>A0ABQ5JVV6_9EUKA</name>
<feature type="region of interest" description="Disordered" evidence="1">
    <location>
        <begin position="136"/>
        <end position="161"/>
    </location>
</feature>
<evidence type="ECO:0000256" key="1">
    <source>
        <dbReference type="SAM" id="MobiDB-lite"/>
    </source>
</evidence>
<accession>A0ABQ5JVV6</accession>
<protein>
    <submittedName>
        <fullName evidence="2">Uncharacterized protein</fullName>
    </submittedName>
</protein>
<proteinExistence type="predicted"/>
<keyword evidence="3" id="KW-1185">Reference proteome</keyword>
<evidence type="ECO:0000313" key="3">
    <source>
        <dbReference type="Proteomes" id="UP001057375"/>
    </source>
</evidence>
<reference evidence="2" key="1">
    <citation type="submission" date="2022-03" db="EMBL/GenBank/DDBJ databases">
        <title>Draft genome sequence of Aduncisulcus paluster, a free-living microaerophilic Fornicata.</title>
        <authorList>
            <person name="Yuyama I."/>
            <person name="Kume K."/>
            <person name="Tamura T."/>
            <person name="Inagaki Y."/>
            <person name="Hashimoto T."/>
        </authorList>
    </citation>
    <scope>NUCLEOTIDE SEQUENCE</scope>
    <source>
        <strain evidence="2">NY0171</strain>
    </source>
</reference>